<dbReference type="PANTHER" id="PTHR46268">
    <property type="entry name" value="STRESS RESPONSE PROTEIN NHAX"/>
    <property type="match status" value="1"/>
</dbReference>
<evidence type="ECO:0000256" key="1">
    <source>
        <dbReference type="ARBA" id="ARBA00008791"/>
    </source>
</evidence>
<comment type="caution">
    <text evidence="3">The sequence shown here is derived from an EMBL/GenBank/DDBJ whole genome shotgun (WGS) entry which is preliminary data.</text>
</comment>
<evidence type="ECO:0000313" key="4">
    <source>
        <dbReference type="Proteomes" id="UP001556098"/>
    </source>
</evidence>
<protein>
    <submittedName>
        <fullName evidence="3">Universal stress protein</fullName>
    </submittedName>
</protein>
<dbReference type="Pfam" id="PF00582">
    <property type="entry name" value="Usp"/>
    <property type="match status" value="1"/>
</dbReference>
<name>A0ABV3RQA7_9RHOB</name>
<dbReference type="InterPro" id="IPR006016">
    <property type="entry name" value="UspA"/>
</dbReference>
<dbReference type="PRINTS" id="PR01438">
    <property type="entry name" value="UNVRSLSTRESS"/>
</dbReference>
<dbReference type="EMBL" id="JBFNXX010000013">
    <property type="protein sequence ID" value="MEW9921156.1"/>
    <property type="molecule type" value="Genomic_DNA"/>
</dbReference>
<comment type="similarity">
    <text evidence="1">Belongs to the universal stress protein A family.</text>
</comment>
<reference evidence="3 4" key="1">
    <citation type="submission" date="2024-07" db="EMBL/GenBank/DDBJ databases">
        <title>Marimonas sp.nov., isolated from tidal-flat sediment.</title>
        <authorList>
            <person name="Jayan J.N."/>
            <person name="Lee S.S."/>
        </authorList>
    </citation>
    <scope>NUCLEOTIDE SEQUENCE [LARGE SCALE GENOMIC DNA]</scope>
    <source>
        <strain evidence="3 4">MJW-29</strain>
    </source>
</reference>
<evidence type="ECO:0000313" key="3">
    <source>
        <dbReference type="EMBL" id="MEW9921156.1"/>
    </source>
</evidence>
<dbReference type="Gene3D" id="3.40.50.620">
    <property type="entry name" value="HUPs"/>
    <property type="match status" value="1"/>
</dbReference>
<dbReference type="InterPro" id="IPR006015">
    <property type="entry name" value="Universal_stress_UspA"/>
</dbReference>
<gene>
    <name evidence="3" type="ORF">AB2B41_16215</name>
</gene>
<accession>A0ABV3RQA7</accession>
<dbReference type="RefSeq" id="WP_367878858.1">
    <property type="nucleotide sequence ID" value="NZ_JBFNXX010000013.1"/>
</dbReference>
<dbReference type="PANTHER" id="PTHR46268:SF6">
    <property type="entry name" value="UNIVERSAL STRESS PROTEIN UP12"/>
    <property type="match status" value="1"/>
</dbReference>
<proteinExistence type="inferred from homology"/>
<keyword evidence="4" id="KW-1185">Reference proteome</keyword>
<dbReference type="InterPro" id="IPR014729">
    <property type="entry name" value="Rossmann-like_a/b/a_fold"/>
</dbReference>
<evidence type="ECO:0000259" key="2">
    <source>
        <dbReference type="Pfam" id="PF00582"/>
    </source>
</evidence>
<dbReference type="SUPFAM" id="SSF52402">
    <property type="entry name" value="Adenine nucleotide alpha hydrolases-like"/>
    <property type="match status" value="1"/>
</dbReference>
<dbReference type="CDD" id="cd00293">
    <property type="entry name" value="USP-like"/>
    <property type="match status" value="1"/>
</dbReference>
<organism evidence="3 4">
    <name type="scientific">Sulfitobacter sediminis</name>
    <dbReference type="NCBI Taxonomy" id="3234186"/>
    <lineage>
        <taxon>Bacteria</taxon>
        <taxon>Pseudomonadati</taxon>
        <taxon>Pseudomonadota</taxon>
        <taxon>Alphaproteobacteria</taxon>
        <taxon>Rhodobacterales</taxon>
        <taxon>Roseobacteraceae</taxon>
        <taxon>Sulfitobacter</taxon>
    </lineage>
</organism>
<feature type="domain" description="UspA" evidence="2">
    <location>
        <begin position="5"/>
        <end position="146"/>
    </location>
</feature>
<sequence length="146" mass="15614">MSKTTIVVGLDGSEAGARALAFAKGQAKLIGDCVIAICYVIEWSPFTFQTPEENEQRHRRREEELKIAHERVLDPAVKETEAAGFQVVGIVQHGDAADILDATAKKHEAAQIVVGRVGARGLKERVFGGVTGRLAATASVPLTIIP</sequence>
<dbReference type="Proteomes" id="UP001556098">
    <property type="component" value="Unassembled WGS sequence"/>
</dbReference>